<organism evidence="1 2">
    <name type="scientific">Actinoallomurus spadix</name>
    <dbReference type="NCBI Taxonomy" id="79912"/>
    <lineage>
        <taxon>Bacteria</taxon>
        <taxon>Bacillati</taxon>
        <taxon>Actinomycetota</taxon>
        <taxon>Actinomycetes</taxon>
        <taxon>Streptosporangiales</taxon>
        <taxon>Thermomonosporaceae</taxon>
        <taxon>Actinoallomurus</taxon>
    </lineage>
</organism>
<evidence type="ECO:0000313" key="2">
    <source>
        <dbReference type="Proteomes" id="UP001501822"/>
    </source>
</evidence>
<comment type="caution">
    <text evidence="1">The sequence shown here is derived from an EMBL/GenBank/DDBJ whole genome shotgun (WGS) entry which is preliminary data.</text>
</comment>
<protein>
    <submittedName>
        <fullName evidence="1">Uncharacterized protein</fullName>
    </submittedName>
</protein>
<keyword evidence="2" id="KW-1185">Reference proteome</keyword>
<gene>
    <name evidence="1" type="ORF">GCM10010151_05470</name>
</gene>
<proteinExistence type="predicted"/>
<name>A0ABN0VVQ4_9ACTN</name>
<evidence type="ECO:0000313" key="1">
    <source>
        <dbReference type="EMBL" id="GAA0318531.1"/>
    </source>
</evidence>
<dbReference type="EMBL" id="BAAABM010000007">
    <property type="protein sequence ID" value="GAA0318531.1"/>
    <property type="molecule type" value="Genomic_DNA"/>
</dbReference>
<accession>A0ABN0VVQ4</accession>
<dbReference type="Proteomes" id="UP001501822">
    <property type="component" value="Unassembled WGS sequence"/>
</dbReference>
<reference evidence="1 2" key="1">
    <citation type="journal article" date="2019" name="Int. J. Syst. Evol. Microbiol.">
        <title>The Global Catalogue of Microorganisms (GCM) 10K type strain sequencing project: providing services to taxonomists for standard genome sequencing and annotation.</title>
        <authorList>
            <consortium name="The Broad Institute Genomics Platform"/>
            <consortium name="The Broad Institute Genome Sequencing Center for Infectious Disease"/>
            <person name="Wu L."/>
            <person name="Ma J."/>
        </authorList>
    </citation>
    <scope>NUCLEOTIDE SEQUENCE [LARGE SCALE GENOMIC DNA]</scope>
    <source>
        <strain evidence="1 2">JCM 3146</strain>
    </source>
</reference>
<sequence length="62" mass="7093">MDSAHAAHVRVSRMGIAVMSYQFAYEGGHWRFRPTTESMKDYRTKTIQRMAADRRARGGCGK</sequence>